<dbReference type="InterPro" id="IPR056209">
    <property type="entry name" value="SU10_adaptor"/>
</dbReference>
<dbReference type="AlphaFoldDB" id="A0A6H1ZCV7"/>
<protein>
    <submittedName>
        <fullName evidence="1">Putative tail protein</fullName>
    </submittedName>
</protein>
<dbReference type="Pfam" id="PF24175">
    <property type="entry name" value="SU10_adaptor"/>
    <property type="match status" value="1"/>
</dbReference>
<dbReference type="InterPro" id="IPR038258">
    <property type="entry name" value="Gp4_sf"/>
</dbReference>
<reference evidence="1" key="1">
    <citation type="submission" date="2020-03" db="EMBL/GenBank/DDBJ databases">
        <title>The deep terrestrial virosphere.</title>
        <authorList>
            <person name="Holmfeldt K."/>
            <person name="Nilsson E."/>
            <person name="Simone D."/>
            <person name="Lopez-Fernandez M."/>
            <person name="Wu X."/>
            <person name="de Brujin I."/>
            <person name="Lundin D."/>
            <person name="Andersson A."/>
            <person name="Bertilsson S."/>
            <person name="Dopson M."/>
        </authorList>
    </citation>
    <scope>NUCLEOTIDE SEQUENCE</scope>
    <source>
        <strain evidence="1">TM448A00274</strain>
        <strain evidence="2">TM448B00451</strain>
    </source>
</reference>
<gene>
    <name evidence="1" type="ORF">TM448A00274_0027</name>
    <name evidence="2" type="ORF">TM448B00451_0020</name>
</gene>
<dbReference type="Gene3D" id="1.10.3230.20">
    <property type="entry name" value="P22 tail accessory factor (Gp4)"/>
    <property type="match status" value="1"/>
</dbReference>
<proteinExistence type="predicted"/>
<name>A0A6H1ZCV7_9ZZZZ</name>
<dbReference type="EMBL" id="MT144621">
    <property type="protein sequence ID" value="QJH95496.1"/>
    <property type="molecule type" value="Genomic_DNA"/>
</dbReference>
<dbReference type="EMBL" id="MT143996">
    <property type="protein sequence ID" value="QJA45743.1"/>
    <property type="molecule type" value="Genomic_DNA"/>
</dbReference>
<sequence length="228" mass="25186">MADAQAIIDAAARKCGILSLDSNEYADLLADLNNMISLWGLEDLFPYLVSESLALTIGTSQYSIGSGGDIATARAISIKNCFLRNSDGYDYPVESFGADEYNAITLKTSEGRPTKVYYIPEYPLGLIQFNYEPDEAYTAYFDFEKNFTEFAAITTDVDLPNEYKEALIYNFAIRIAENNSVNLPQTVLASASYSKNLLSRSKAINNPPRKAKFDIMTSGYSIDITTGI</sequence>
<accession>A0A6H1ZCV7</accession>
<organism evidence="1">
    <name type="scientific">viral metagenome</name>
    <dbReference type="NCBI Taxonomy" id="1070528"/>
    <lineage>
        <taxon>unclassified sequences</taxon>
        <taxon>metagenomes</taxon>
        <taxon>organismal metagenomes</taxon>
    </lineage>
</organism>
<evidence type="ECO:0000313" key="2">
    <source>
        <dbReference type="EMBL" id="QJH95496.1"/>
    </source>
</evidence>
<evidence type="ECO:0000313" key="1">
    <source>
        <dbReference type="EMBL" id="QJA45743.1"/>
    </source>
</evidence>